<evidence type="ECO:0000313" key="3">
    <source>
        <dbReference type="EMBL" id="MFA4804235.1"/>
    </source>
</evidence>
<dbReference type="Proteomes" id="UP001571980">
    <property type="component" value="Unassembled WGS sequence"/>
</dbReference>
<reference evidence="3 4" key="1">
    <citation type="submission" date="2023-03" db="EMBL/GenBank/DDBJ databases">
        <title>Speciation in Pyrococcus: adaptation to high temperature as a mechanism.</title>
        <authorList>
            <person name="Gu J."/>
        </authorList>
    </citation>
    <scope>NUCLEOTIDE SEQUENCE [LARGE SCALE GENOMIC DNA]</scope>
    <source>
        <strain evidence="3 4">LMOA34</strain>
    </source>
</reference>
<proteinExistence type="predicted"/>
<dbReference type="SUPFAM" id="SSF47240">
    <property type="entry name" value="Ferritin-like"/>
    <property type="match status" value="1"/>
</dbReference>
<evidence type="ECO:0000259" key="2">
    <source>
        <dbReference type="Pfam" id="PF05763"/>
    </source>
</evidence>
<dbReference type="InterPro" id="IPR009078">
    <property type="entry name" value="Ferritin-like_SF"/>
</dbReference>
<organism evidence="3 4">
    <name type="scientific">Pyrococcus kukulkanii</name>
    <dbReference type="NCBI Taxonomy" id="1609559"/>
    <lineage>
        <taxon>Archaea</taxon>
        <taxon>Methanobacteriati</taxon>
        <taxon>Methanobacteriota</taxon>
        <taxon>Thermococci</taxon>
        <taxon>Thermococcales</taxon>
        <taxon>Thermococcaceae</taxon>
        <taxon>Pyrococcus</taxon>
    </lineage>
</organism>
<dbReference type="EMBL" id="JARRIG010000003">
    <property type="protein sequence ID" value="MFA4804235.1"/>
    <property type="molecule type" value="Genomic_DNA"/>
</dbReference>
<evidence type="ECO:0000259" key="1">
    <source>
        <dbReference type="Pfam" id="PF02915"/>
    </source>
</evidence>
<dbReference type="RefSeq" id="WP_372823605.1">
    <property type="nucleotide sequence ID" value="NZ_JARRIC010000001.1"/>
</dbReference>
<dbReference type="PANTHER" id="PTHR33531">
    <property type="entry name" value="RUBRERYTHRIN SUBFAMILY"/>
    <property type="match status" value="1"/>
</dbReference>
<protein>
    <submittedName>
        <fullName evidence="3">Ferritin family protein</fullName>
    </submittedName>
</protein>
<dbReference type="InterPro" id="IPR003251">
    <property type="entry name" value="Rr_diiron-bd_dom"/>
</dbReference>
<dbReference type="Pfam" id="PF05763">
    <property type="entry name" value="DUF835"/>
    <property type="match status" value="1"/>
</dbReference>
<dbReference type="InterPro" id="IPR008553">
    <property type="entry name" value="DUF835"/>
</dbReference>
<gene>
    <name evidence="3" type="ORF">P8X34_05705</name>
</gene>
<dbReference type="Gene3D" id="1.20.1260.10">
    <property type="match status" value="1"/>
</dbReference>
<feature type="domain" description="Rubrerythrin diiron-binding" evidence="1">
    <location>
        <begin position="24"/>
        <end position="158"/>
    </location>
</feature>
<evidence type="ECO:0000313" key="4">
    <source>
        <dbReference type="Proteomes" id="UP001571980"/>
    </source>
</evidence>
<accession>A0ABV4T3G2</accession>
<comment type="caution">
    <text evidence="3">The sequence shown here is derived from an EMBL/GenBank/DDBJ whole genome shotgun (WGS) entry which is preliminary data.</text>
</comment>
<keyword evidence="4" id="KW-1185">Reference proteome</keyword>
<dbReference type="CDD" id="cd01045">
    <property type="entry name" value="Ferritin_like_AB"/>
    <property type="match status" value="1"/>
</dbReference>
<sequence>MVRPELKEYMEKVIEALKDKSPKEVLSYAIFNEEDEVEYYRKLAEHARRESIRVLFLQMAEESLGHKEKLLKLFRRLYPGEEPVKVEAPPVEVAPFYPKFETVDEYLEALEYCMESELFARETYEILAQKAVNEDSRVLFVQLAEMERDHYLRLKKAYELLTGFKSKKMMPEDIEPGGYIFPDKEKARYVFLDLAATREGYVFSRDPPEKVRDWMKRDVNTIWISPAPIKGSISPRTLIESKENLVEILRRGNVVLLLENLEFILAKEDFGEVLDLMSTLRDAAIAYGSYLLVHTIKDAIEKKEWVILTSELKIIED</sequence>
<name>A0ABV4T3G2_9EURY</name>
<feature type="domain" description="DUF835" evidence="2">
    <location>
        <begin position="183"/>
        <end position="312"/>
    </location>
</feature>
<dbReference type="InterPro" id="IPR012347">
    <property type="entry name" value="Ferritin-like"/>
</dbReference>
<dbReference type="PANTHER" id="PTHR33531:SF10">
    <property type="entry name" value="BLR7895 PROTEIN"/>
    <property type="match status" value="1"/>
</dbReference>
<dbReference type="Pfam" id="PF02915">
    <property type="entry name" value="Rubrerythrin"/>
    <property type="match status" value="1"/>
</dbReference>